<dbReference type="PANTHER" id="PTHR42648">
    <property type="entry name" value="TRANSPOSASE, PUTATIVE-RELATED"/>
    <property type="match status" value="1"/>
</dbReference>
<dbReference type="Pfam" id="PF13976">
    <property type="entry name" value="gag_pre-integrs"/>
    <property type="match status" value="1"/>
</dbReference>
<evidence type="ECO:0000256" key="1">
    <source>
        <dbReference type="ARBA" id="ARBA00022670"/>
    </source>
</evidence>
<protein>
    <submittedName>
        <fullName evidence="6">Putative zinc finger, CCHC-type</fullName>
    </submittedName>
</protein>
<evidence type="ECO:0000259" key="5">
    <source>
        <dbReference type="PROSITE" id="PS50994"/>
    </source>
</evidence>
<keyword evidence="1" id="KW-0378">Hydrolase</keyword>
<keyword evidence="2" id="KW-0863">Zinc-finger</keyword>
<dbReference type="PANTHER" id="PTHR42648:SF18">
    <property type="entry name" value="RETROTRANSPOSON, UNCLASSIFIED-LIKE PROTEIN"/>
    <property type="match status" value="1"/>
</dbReference>
<feature type="signal peptide" evidence="3">
    <location>
        <begin position="1"/>
        <end position="24"/>
    </location>
</feature>
<keyword evidence="3" id="KW-0732">Signal</keyword>
<keyword evidence="7" id="KW-1185">Reference proteome</keyword>
<dbReference type="EMBL" id="CM007903">
    <property type="protein sequence ID" value="OTF97009.1"/>
    <property type="molecule type" value="Genomic_DNA"/>
</dbReference>
<evidence type="ECO:0000313" key="6">
    <source>
        <dbReference type="EMBL" id="OTF97009.1"/>
    </source>
</evidence>
<dbReference type="InParanoid" id="A0A251SDS7"/>
<dbReference type="GO" id="GO:0008233">
    <property type="term" value="F:peptidase activity"/>
    <property type="evidence" value="ECO:0007669"/>
    <property type="project" value="UniProtKB-KW"/>
</dbReference>
<sequence>MLPLVVNVVLICLYASVCLRCSVAAVNKPKNNSLPAVIAFGDSFADSGNNNFRVTLVKANFYPYGKDFMGGKPTGRFTNGKTLADTIELWNIVEDGYQELGNNPTNEANTAYRESIKRDKRALHIIFQSVSDTVFERIAMANSSKEAWNILHKSYRGENRVKTVRLQTLRCEFDALNMKDGESVEGYFNRITLIVNQLRMNEEKISEQRIVEKILRSMTRKFESVVITVEETKNLEDVSTEELMGILQSHELRMKRYEDPPIEHAFQIQNANQDKFRQNRNSGVGRGRGRFRDRYLSSIRCYNCQKLGHIAKFCKQKEENGSTDNMLIHQEDEPDGKETDDSMFMILNMEETVNDDHWYLDSGCSNHMTGNRDLFITLDESIRKEVRTGDDKKLEVLGSGEVMIIIQGRSKRIQNVFYVKGLRHNLLSVGQLIKKGYMVKFQEGKCIIKDVRNETLGVIRMTNNKMFPLNPGKDLTLALTMTTKETSTLWHKRYGHVNLDTLADMGNKDLVYGLPKISRDISICEGCISGKQARKGFPNKTKWQATKPLQLIHSDICGPMRTESISGCRYFITFIDDYSRKTWVYFLKLKSEALNYFKLFKALTENQSDHMIKTLRTDRGGEYCGKLFQDYLKENGIHHQLTNSYTPQQNGVAERKNRTLMELSRSMLNMKILPNKFWAEAIACTTYILNRTVTKTRPNTTPFETWNGRKPNVEHFKVFGSVAYVHIPKQQWNKLDDKTEKMIFVGYSGNSKGYKLFNPLTNKITISRDVIFDENKRWVINNESNETPYMIMEDNAVPMSQGINDQIYIMNRIPFNLKA</sequence>
<dbReference type="InterPro" id="IPR057670">
    <property type="entry name" value="SH3_retrovirus"/>
</dbReference>
<dbReference type="AlphaFoldDB" id="A0A251SDS7"/>
<dbReference type="SUPFAM" id="SSF53098">
    <property type="entry name" value="Ribonuclease H-like"/>
    <property type="match status" value="1"/>
</dbReference>
<evidence type="ECO:0000256" key="2">
    <source>
        <dbReference type="PROSITE-ProRule" id="PRU00047"/>
    </source>
</evidence>
<dbReference type="InterPro" id="IPR039537">
    <property type="entry name" value="Retrotran_Ty1/copia-like"/>
</dbReference>
<dbReference type="InterPro" id="IPR001878">
    <property type="entry name" value="Znf_CCHC"/>
</dbReference>
<evidence type="ECO:0000259" key="4">
    <source>
        <dbReference type="PROSITE" id="PS50158"/>
    </source>
</evidence>
<dbReference type="STRING" id="4232.A0A251SDS7"/>
<dbReference type="GO" id="GO:0015074">
    <property type="term" value="P:DNA integration"/>
    <property type="evidence" value="ECO:0007669"/>
    <property type="project" value="InterPro"/>
</dbReference>
<reference evidence="7" key="1">
    <citation type="journal article" date="2017" name="Nature">
        <title>The sunflower genome provides insights into oil metabolism, flowering and Asterid evolution.</title>
        <authorList>
            <person name="Badouin H."/>
            <person name="Gouzy J."/>
            <person name="Grassa C.J."/>
            <person name="Murat F."/>
            <person name="Staton S.E."/>
            <person name="Cottret L."/>
            <person name="Lelandais-Briere C."/>
            <person name="Owens G.L."/>
            <person name="Carrere S."/>
            <person name="Mayjonade B."/>
            <person name="Legrand L."/>
            <person name="Gill N."/>
            <person name="Kane N.C."/>
            <person name="Bowers J.E."/>
            <person name="Hubner S."/>
            <person name="Bellec A."/>
            <person name="Berard A."/>
            <person name="Berges H."/>
            <person name="Blanchet N."/>
            <person name="Boniface M.C."/>
            <person name="Brunel D."/>
            <person name="Catrice O."/>
            <person name="Chaidir N."/>
            <person name="Claudel C."/>
            <person name="Donnadieu C."/>
            <person name="Faraut T."/>
            <person name="Fievet G."/>
            <person name="Helmstetter N."/>
            <person name="King M."/>
            <person name="Knapp S.J."/>
            <person name="Lai Z."/>
            <person name="Le Paslier M.C."/>
            <person name="Lippi Y."/>
            <person name="Lorenzon L."/>
            <person name="Mandel J.R."/>
            <person name="Marage G."/>
            <person name="Marchand G."/>
            <person name="Marquand E."/>
            <person name="Bret-Mestries E."/>
            <person name="Morien E."/>
            <person name="Nambeesan S."/>
            <person name="Nguyen T."/>
            <person name="Pegot-Espagnet P."/>
            <person name="Pouilly N."/>
            <person name="Raftis F."/>
            <person name="Sallet E."/>
            <person name="Schiex T."/>
            <person name="Thomas J."/>
            <person name="Vandecasteele C."/>
            <person name="Vares D."/>
            <person name="Vear F."/>
            <person name="Vautrin S."/>
            <person name="Crespi M."/>
            <person name="Mangin B."/>
            <person name="Burke J.M."/>
            <person name="Salse J."/>
            <person name="Munos S."/>
            <person name="Vincourt P."/>
            <person name="Rieseberg L.H."/>
            <person name="Langlade N.B."/>
        </authorList>
    </citation>
    <scope>NUCLEOTIDE SEQUENCE [LARGE SCALE GENOMIC DNA]</scope>
    <source>
        <strain evidence="7">cv. SF193</strain>
    </source>
</reference>
<dbReference type="Pfam" id="PF00098">
    <property type="entry name" value="zf-CCHC"/>
    <property type="match status" value="1"/>
</dbReference>
<dbReference type="InterPro" id="IPR012337">
    <property type="entry name" value="RNaseH-like_sf"/>
</dbReference>
<dbReference type="Proteomes" id="UP000215914">
    <property type="component" value="Chromosome 14"/>
</dbReference>
<dbReference type="GO" id="GO:0006508">
    <property type="term" value="P:proteolysis"/>
    <property type="evidence" value="ECO:0007669"/>
    <property type="project" value="UniProtKB-KW"/>
</dbReference>
<organism evidence="6 7">
    <name type="scientific">Helianthus annuus</name>
    <name type="common">Common sunflower</name>
    <dbReference type="NCBI Taxonomy" id="4232"/>
    <lineage>
        <taxon>Eukaryota</taxon>
        <taxon>Viridiplantae</taxon>
        <taxon>Streptophyta</taxon>
        <taxon>Embryophyta</taxon>
        <taxon>Tracheophyta</taxon>
        <taxon>Spermatophyta</taxon>
        <taxon>Magnoliopsida</taxon>
        <taxon>eudicotyledons</taxon>
        <taxon>Gunneridae</taxon>
        <taxon>Pentapetalae</taxon>
        <taxon>asterids</taxon>
        <taxon>campanulids</taxon>
        <taxon>Asterales</taxon>
        <taxon>Asteraceae</taxon>
        <taxon>Asteroideae</taxon>
        <taxon>Heliantheae alliance</taxon>
        <taxon>Heliantheae</taxon>
        <taxon>Helianthus</taxon>
    </lineage>
</organism>
<feature type="domain" description="Integrase catalytic" evidence="5">
    <location>
        <begin position="544"/>
        <end position="710"/>
    </location>
</feature>
<keyword evidence="1" id="KW-0645">Protease</keyword>
<dbReference type="Pfam" id="PF14223">
    <property type="entry name" value="Retrotran_gag_2"/>
    <property type="match status" value="1"/>
</dbReference>
<dbReference type="PROSITE" id="PS50994">
    <property type="entry name" value="INTEGRASE"/>
    <property type="match status" value="1"/>
</dbReference>
<dbReference type="OMA" id="TAREAWI"/>
<accession>A0A251SDS7</accession>
<dbReference type="InterPro" id="IPR036875">
    <property type="entry name" value="Znf_CCHC_sf"/>
</dbReference>
<dbReference type="PROSITE" id="PS50158">
    <property type="entry name" value="ZF_CCHC"/>
    <property type="match status" value="1"/>
</dbReference>
<dbReference type="Pfam" id="PF22936">
    <property type="entry name" value="Pol_BBD"/>
    <property type="match status" value="1"/>
</dbReference>
<name>A0A251SDS7_HELAN</name>
<feature type="domain" description="CCHC-type" evidence="4">
    <location>
        <begin position="300"/>
        <end position="316"/>
    </location>
</feature>
<dbReference type="InterPro" id="IPR036514">
    <property type="entry name" value="SGNH_hydro_sf"/>
</dbReference>
<dbReference type="GO" id="GO:0008270">
    <property type="term" value="F:zinc ion binding"/>
    <property type="evidence" value="ECO:0007669"/>
    <property type="project" value="UniProtKB-KW"/>
</dbReference>
<dbReference type="InterPro" id="IPR036397">
    <property type="entry name" value="RNaseH_sf"/>
</dbReference>
<evidence type="ECO:0000256" key="3">
    <source>
        <dbReference type="SAM" id="SignalP"/>
    </source>
</evidence>
<dbReference type="GO" id="GO:0003676">
    <property type="term" value="F:nucleic acid binding"/>
    <property type="evidence" value="ECO:0007669"/>
    <property type="project" value="InterPro"/>
</dbReference>
<dbReference type="Gene3D" id="3.30.420.10">
    <property type="entry name" value="Ribonuclease H-like superfamily/Ribonuclease H"/>
    <property type="match status" value="1"/>
</dbReference>
<proteinExistence type="predicted"/>
<dbReference type="InterPro" id="IPR001584">
    <property type="entry name" value="Integrase_cat-core"/>
</dbReference>
<evidence type="ECO:0000313" key="7">
    <source>
        <dbReference type="Proteomes" id="UP000215914"/>
    </source>
</evidence>
<gene>
    <name evidence="6" type="ORF">HannXRQ_Chr14g0429821</name>
</gene>
<dbReference type="SUPFAM" id="SSF57756">
    <property type="entry name" value="Retrovirus zinc finger-like domains"/>
    <property type="match status" value="1"/>
</dbReference>
<dbReference type="SMART" id="SM00343">
    <property type="entry name" value="ZnF_C2HC"/>
    <property type="match status" value="1"/>
</dbReference>
<keyword evidence="2" id="KW-0479">Metal-binding</keyword>
<dbReference type="Pfam" id="PF00665">
    <property type="entry name" value="rve"/>
    <property type="match status" value="1"/>
</dbReference>
<dbReference type="InterPro" id="IPR054722">
    <property type="entry name" value="PolX-like_BBD"/>
</dbReference>
<dbReference type="InterPro" id="IPR025724">
    <property type="entry name" value="GAG-pre-integrase_dom"/>
</dbReference>
<feature type="chain" id="PRO_5012987674" evidence="3">
    <location>
        <begin position="25"/>
        <end position="819"/>
    </location>
</feature>
<keyword evidence="2" id="KW-0862">Zinc</keyword>
<dbReference type="Pfam" id="PF25597">
    <property type="entry name" value="SH3_retrovirus"/>
    <property type="match status" value="1"/>
</dbReference>
<dbReference type="Gene3D" id="4.10.60.10">
    <property type="entry name" value="Zinc finger, CCHC-type"/>
    <property type="match status" value="1"/>
</dbReference>
<dbReference type="Gene3D" id="3.40.50.1110">
    <property type="entry name" value="SGNH hydrolase"/>
    <property type="match status" value="1"/>
</dbReference>